<gene>
    <name evidence="8" type="ORF">L207DRAFT_632011</name>
</gene>
<keyword evidence="3" id="KW-0805">Transcription regulation</keyword>
<dbReference type="OrthoDB" id="2593732at2759"/>
<protein>
    <recommendedName>
        <fullName evidence="10">Zn(2)-C6 fungal-type domain-containing protein</fullName>
    </recommendedName>
</protein>
<keyword evidence="2" id="KW-0862">Zinc</keyword>
<evidence type="ECO:0000313" key="9">
    <source>
        <dbReference type="Proteomes" id="UP000235786"/>
    </source>
</evidence>
<proteinExistence type="predicted"/>
<dbReference type="EMBL" id="KZ613943">
    <property type="protein sequence ID" value="PMD42187.1"/>
    <property type="molecule type" value="Genomic_DNA"/>
</dbReference>
<keyword evidence="5" id="KW-0804">Transcription</keyword>
<dbReference type="Proteomes" id="UP000235786">
    <property type="component" value="Unassembled WGS sequence"/>
</dbReference>
<evidence type="ECO:0000256" key="5">
    <source>
        <dbReference type="ARBA" id="ARBA00023163"/>
    </source>
</evidence>
<evidence type="ECO:0000256" key="7">
    <source>
        <dbReference type="SAM" id="MobiDB-lite"/>
    </source>
</evidence>
<keyword evidence="6" id="KW-0539">Nucleus</keyword>
<dbReference type="Pfam" id="PF11951">
    <property type="entry name" value="Fungal_trans_2"/>
    <property type="match status" value="1"/>
</dbReference>
<evidence type="ECO:0000256" key="6">
    <source>
        <dbReference type="ARBA" id="ARBA00023242"/>
    </source>
</evidence>
<dbReference type="AlphaFoldDB" id="A0A2J6RUI9"/>
<dbReference type="GO" id="GO:0000981">
    <property type="term" value="F:DNA-binding transcription factor activity, RNA polymerase II-specific"/>
    <property type="evidence" value="ECO:0007669"/>
    <property type="project" value="InterPro"/>
</dbReference>
<dbReference type="GO" id="GO:0008270">
    <property type="term" value="F:zinc ion binding"/>
    <property type="evidence" value="ECO:0007669"/>
    <property type="project" value="InterPro"/>
</dbReference>
<evidence type="ECO:0000256" key="3">
    <source>
        <dbReference type="ARBA" id="ARBA00023015"/>
    </source>
</evidence>
<evidence type="ECO:0000256" key="2">
    <source>
        <dbReference type="ARBA" id="ARBA00022833"/>
    </source>
</evidence>
<dbReference type="PANTHER" id="PTHR36206">
    <property type="entry name" value="ASPERCRYPTIN BIOSYNTHESIS CLUSTER-SPECIFIC TRANSCRIPTION REGULATOR ATNN-RELATED"/>
    <property type="match status" value="1"/>
</dbReference>
<dbReference type="InterPro" id="IPR052360">
    <property type="entry name" value="Transcr_Regulatory_Proteins"/>
</dbReference>
<feature type="compositionally biased region" description="Polar residues" evidence="7">
    <location>
        <begin position="35"/>
        <end position="46"/>
    </location>
</feature>
<evidence type="ECO:0000256" key="4">
    <source>
        <dbReference type="ARBA" id="ARBA00023125"/>
    </source>
</evidence>
<keyword evidence="9" id="KW-1185">Reference proteome</keyword>
<evidence type="ECO:0008006" key="10">
    <source>
        <dbReference type="Google" id="ProtNLM"/>
    </source>
</evidence>
<dbReference type="CDD" id="cd00067">
    <property type="entry name" value="GAL4"/>
    <property type="match status" value="1"/>
</dbReference>
<organism evidence="8 9">
    <name type="scientific">Hyaloscypha variabilis (strain UAMH 11265 / GT02V1 / F)</name>
    <name type="common">Meliniomyces variabilis</name>
    <dbReference type="NCBI Taxonomy" id="1149755"/>
    <lineage>
        <taxon>Eukaryota</taxon>
        <taxon>Fungi</taxon>
        <taxon>Dikarya</taxon>
        <taxon>Ascomycota</taxon>
        <taxon>Pezizomycotina</taxon>
        <taxon>Leotiomycetes</taxon>
        <taxon>Helotiales</taxon>
        <taxon>Hyaloscyphaceae</taxon>
        <taxon>Hyaloscypha</taxon>
        <taxon>Hyaloscypha variabilis</taxon>
    </lineage>
</organism>
<keyword evidence="4" id="KW-0238">DNA-binding</keyword>
<reference evidence="8 9" key="1">
    <citation type="submission" date="2016-04" db="EMBL/GenBank/DDBJ databases">
        <title>A degradative enzymes factory behind the ericoid mycorrhizal symbiosis.</title>
        <authorList>
            <consortium name="DOE Joint Genome Institute"/>
            <person name="Martino E."/>
            <person name="Morin E."/>
            <person name="Grelet G."/>
            <person name="Kuo A."/>
            <person name="Kohler A."/>
            <person name="Daghino S."/>
            <person name="Barry K."/>
            <person name="Choi C."/>
            <person name="Cichocki N."/>
            <person name="Clum A."/>
            <person name="Copeland A."/>
            <person name="Hainaut M."/>
            <person name="Haridas S."/>
            <person name="Labutti K."/>
            <person name="Lindquist E."/>
            <person name="Lipzen A."/>
            <person name="Khouja H.-R."/>
            <person name="Murat C."/>
            <person name="Ohm R."/>
            <person name="Olson A."/>
            <person name="Spatafora J."/>
            <person name="Veneault-Fourrey C."/>
            <person name="Henrissat B."/>
            <person name="Grigoriev I."/>
            <person name="Martin F."/>
            <person name="Perotto S."/>
        </authorList>
    </citation>
    <scope>NUCLEOTIDE SEQUENCE [LARGE SCALE GENOMIC DNA]</scope>
    <source>
        <strain evidence="8 9">F</strain>
    </source>
</reference>
<dbReference type="InterPro" id="IPR021858">
    <property type="entry name" value="Fun_TF"/>
</dbReference>
<name>A0A2J6RUI9_HYAVF</name>
<dbReference type="InterPro" id="IPR001138">
    <property type="entry name" value="Zn2Cys6_DnaBD"/>
</dbReference>
<sequence length="598" mass="66637">MPTEEAALRRMRKREVRGRSPSSCKPCRRKGTPCDGQSPSCIHSSSTRQIYYDSSTSSSPLSSSRSSSVAPRSQFVSITSAPSSSGQLFSTEQEHRSFTFFCQYTVPQVSSTFSDEFWNRLVLQATHHEPAVRHAAIALGSLHEKFTLHDSTMLRKGGTIEDETFALSQYVKALGSLLEPAKADRKQAADVALMTCILFVSFETLRGHHSAALKHVDAGIKIISELSSTQSPSNLSVSANPYTPLSTLNRLFIRLETQAGTVTFGRKRRLISSPYDLGPEGFGSEIPSTFTSLEQARNALEYIRIVGSQAPRIYFQLGEGEFWSSPQTKNENENTVATPFITQSFITKPTPPSPLEAAKTEVAIELIRSSAALRLRQWSSAFASLLASHPAPDSTPLNKATIALIKLHKIIMDISFKIDYWRALNDEMVWDEHLLEFSEVVSLAEEFILYSTPPVSPHSQSRSQSHVRSQVQNRQVIFNLDVGFIVPLYFVIGKCRSHALRTKAIELLRRSERQEGVSNSLMAARMAERLVELEEEGGNGDGWVPKERRISGIEVRFPSEVGEGERGAWVRYQIPRGRDPRSGEKVGEGKTVEVWVEW</sequence>
<dbReference type="PANTHER" id="PTHR36206:SF12">
    <property type="entry name" value="ASPERCRYPTIN BIOSYNTHESIS CLUSTER-SPECIFIC TRANSCRIPTION REGULATOR ATNN-RELATED"/>
    <property type="match status" value="1"/>
</dbReference>
<evidence type="ECO:0000256" key="1">
    <source>
        <dbReference type="ARBA" id="ARBA00022723"/>
    </source>
</evidence>
<keyword evidence="1" id="KW-0479">Metal-binding</keyword>
<feature type="region of interest" description="Disordered" evidence="7">
    <location>
        <begin position="1"/>
        <end position="46"/>
    </location>
</feature>
<accession>A0A2J6RUI9</accession>
<evidence type="ECO:0000313" key="8">
    <source>
        <dbReference type="EMBL" id="PMD42187.1"/>
    </source>
</evidence>
<dbReference type="GO" id="GO:0003677">
    <property type="term" value="F:DNA binding"/>
    <property type="evidence" value="ECO:0007669"/>
    <property type="project" value="UniProtKB-KW"/>
</dbReference>